<dbReference type="Proteomes" id="UP001187192">
    <property type="component" value="Unassembled WGS sequence"/>
</dbReference>
<gene>
    <name evidence="1" type="ORF">TIFTF001_019915</name>
</gene>
<sequence length="63" mass="6858">MCLTSRLPVAGCRLPVAGCRFVLSSPFVASYSKISLLTPRRLTAFYPKSATDTSDDGGYRSRL</sequence>
<evidence type="ECO:0000313" key="2">
    <source>
        <dbReference type="Proteomes" id="UP001187192"/>
    </source>
</evidence>
<name>A0AA88ATG0_FICCA</name>
<dbReference type="EMBL" id="BTGU01000035">
    <property type="protein sequence ID" value="GMN50761.1"/>
    <property type="molecule type" value="Genomic_DNA"/>
</dbReference>
<organism evidence="1 2">
    <name type="scientific">Ficus carica</name>
    <name type="common">Common fig</name>
    <dbReference type="NCBI Taxonomy" id="3494"/>
    <lineage>
        <taxon>Eukaryota</taxon>
        <taxon>Viridiplantae</taxon>
        <taxon>Streptophyta</taxon>
        <taxon>Embryophyta</taxon>
        <taxon>Tracheophyta</taxon>
        <taxon>Spermatophyta</taxon>
        <taxon>Magnoliopsida</taxon>
        <taxon>eudicotyledons</taxon>
        <taxon>Gunneridae</taxon>
        <taxon>Pentapetalae</taxon>
        <taxon>rosids</taxon>
        <taxon>fabids</taxon>
        <taxon>Rosales</taxon>
        <taxon>Moraceae</taxon>
        <taxon>Ficeae</taxon>
        <taxon>Ficus</taxon>
    </lineage>
</organism>
<proteinExistence type="predicted"/>
<evidence type="ECO:0000313" key="1">
    <source>
        <dbReference type="EMBL" id="GMN50761.1"/>
    </source>
</evidence>
<reference evidence="1" key="1">
    <citation type="submission" date="2023-07" db="EMBL/GenBank/DDBJ databases">
        <title>draft genome sequence of fig (Ficus carica).</title>
        <authorList>
            <person name="Takahashi T."/>
            <person name="Nishimura K."/>
        </authorList>
    </citation>
    <scope>NUCLEOTIDE SEQUENCE</scope>
</reference>
<accession>A0AA88ATG0</accession>
<comment type="caution">
    <text evidence="1">The sequence shown here is derived from an EMBL/GenBank/DDBJ whole genome shotgun (WGS) entry which is preliminary data.</text>
</comment>
<protein>
    <submittedName>
        <fullName evidence="1">Uncharacterized protein</fullName>
    </submittedName>
</protein>
<dbReference type="AlphaFoldDB" id="A0AA88ATG0"/>
<keyword evidence="2" id="KW-1185">Reference proteome</keyword>